<feature type="domain" description="Ionotropic glutamate receptor C-terminal" evidence="13">
    <location>
        <begin position="428"/>
        <end position="765"/>
    </location>
</feature>
<dbReference type="PANTHER" id="PTHR18966">
    <property type="entry name" value="IONOTROPIC GLUTAMATE RECEPTOR"/>
    <property type="match status" value="1"/>
</dbReference>
<dbReference type="SUPFAM" id="SSF53822">
    <property type="entry name" value="Periplasmic binding protein-like I"/>
    <property type="match status" value="2"/>
</dbReference>
<dbReference type="SUPFAM" id="SSF53850">
    <property type="entry name" value="Periplasmic binding protein-like II"/>
    <property type="match status" value="2"/>
</dbReference>
<feature type="domain" description="Ionotropic glutamate receptor C-terminal" evidence="13">
    <location>
        <begin position="1276"/>
        <end position="1611"/>
    </location>
</feature>
<accession>A0A835JBH2</accession>
<dbReference type="FunFam" id="1.10.287.70:FF:000172">
    <property type="entry name" value="Glutamate receptor"/>
    <property type="match status" value="2"/>
</dbReference>
<dbReference type="FunFam" id="3.40.190.10:FF:000054">
    <property type="entry name" value="Glutamate receptor"/>
    <property type="match status" value="1"/>
</dbReference>
<keyword evidence="3 11" id="KW-0812">Transmembrane</keyword>
<dbReference type="InterPro" id="IPR028082">
    <property type="entry name" value="Peripla_BP_I"/>
</dbReference>
<evidence type="ECO:0000256" key="1">
    <source>
        <dbReference type="ARBA" id="ARBA00004141"/>
    </source>
</evidence>
<evidence type="ECO:0000256" key="4">
    <source>
        <dbReference type="ARBA" id="ARBA00022989"/>
    </source>
</evidence>
<keyword evidence="7" id="KW-0675">Receptor</keyword>
<dbReference type="CDD" id="cd19990">
    <property type="entry name" value="PBP1_GABAb_receptor_plant"/>
    <property type="match status" value="2"/>
</dbReference>
<keyword evidence="6 11" id="KW-0472">Membrane</keyword>
<keyword evidence="15" id="KW-1185">Reference proteome</keyword>
<dbReference type="InterPro" id="IPR015683">
    <property type="entry name" value="Ionotropic_Glu_rcpt"/>
</dbReference>
<organism evidence="14 15">
    <name type="scientific">Salix dunnii</name>
    <dbReference type="NCBI Taxonomy" id="1413687"/>
    <lineage>
        <taxon>Eukaryota</taxon>
        <taxon>Viridiplantae</taxon>
        <taxon>Streptophyta</taxon>
        <taxon>Embryophyta</taxon>
        <taxon>Tracheophyta</taxon>
        <taxon>Spermatophyta</taxon>
        <taxon>Magnoliopsida</taxon>
        <taxon>eudicotyledons</taxon>
        <taxon>Gunneridae</taxon>
        <taxon>Pentapetalae</taxon>
        <taxon>rosids</taxon>
        <taxon>fabids</taxon>
        <taxon>Malpighiales</taxon>
        <taxon>Salicaceae</taxon>
        <taxon>Saliceae</taxon>
        <taxon>Salix</taxon>
    </lineage>
</organism>
<comment type="caution">
    <text evidence="14">The sequence shown here is derived from an EMBL/GenBank/DDBJ whole genome shotgun (WGS) entry which is preliminary data.</text>
</comment>
<feature type="transmembrane region" description="Helical" evidence="11">
    <location>
        <begin position="1392"/>
        <end position="1412"/>
    </location>
</feature>
<feature type="transmembrane region" description="Helical" evidence="11">
    <location>
        <begin position="610"/>
        <end position="632"/>
    </location>
</feature>
<dbReference type="Pfam" id="PF01094">
    <property type="entry name" value="ANF_receptor"/>
    <property type="match status" value="2"/>
</dbReference>
<proteinExistence type="predicted"/>
<evidence type="ECO:0000259" key="13">
    <source>
        <dbReference type="SMART" id="SM00079"/>
    </source>
</evidence>
<evidence type="ECO:0000256" key="11">
    <source>
        <dbReference type="SAM" id="Phobius"/>
    </source>
</evidence>
<dbReference type="Gene3D" id="3.40.190.10">
    <property type="entry name" value="Periplasmic binding protein-like II"/>
    <property type="match status" value="3"/>
</dbReference>
<reference evidence="14 15" key="1">
    <citation type="submission" date="2020-10" db="EMBL/GenBank/DDBJ databases">
        <title>Plant Genome Project.</title>
        <authorList>
            <person name="Zhang R.-G."/>
        </authorList>
    </citation>
    <scope>NUCLEOTIDE SEQUENCE [LARGE SCALE GENOMIC DNA]</scope>
    <source>
        <strain evidence="14">FAFU-HL-1</strain>
        <tissue evidence="14">Leaf</tissue>
    </source>
</reference>
<evidence type="ECO:0000256" key="2">
    <source>
        <dbReference type="ARBA" id="ARBA00022448"/>
    </source>
</evidence>
<keyword evidence="10" id="KW-0407">Ion channel</keyword>
<keyword evidence="8" id="KW-0325">Glycoprotein</keyword>
<sequence length="1704" mass="190603">MNRFNHLIFSLFALALLFMLKKTAAEGEGIIIGAIIDMSSRIGKEQRAAMEIAMEDFNGTGNQTLVLHIKDSQRDPVRAALAAMDLINNQQVQAILGPQTWEEALSVAEISSQTQVPILSLADTTPRWASERWPYLLQASPSKQEQMKVIAAVVQSGNWHQVTVIYEDTDSSYLYNSLRDVGVGVIQGVVLSTFSSTAALSEDLEKLKREQSRVFVVHLSVPLAVRLFEKANEMKMMGKDYVWIATNPVTSLVHSNASIISSSMQGIIGVKSCFPEGGNLFRKLRQRFKRKFSIENPKDDSDEPGIYAAEAYDAVWTLAVAVNGSNRGGQELLENILQVDFDGLSGKVQFIKFINERAPADKFHIINITEKSCKELGFWSKGSGLSKTVHENSICSSCMTDSEQALRPEAPRHTSRGWRIATSANPLRIGVPGKSGYREFVNVTYDHLGNSVAFSGFAIEVFNETIKRLPFDLPYEFIAFNNTSYDELVKQIYLKKYDAVVGDVVLSASRYQHAEFTNPYTETGLMLIVPAVSGSREWSFITPFTKSMWVLIAVITVYNGFIIWLIERNHCPTLQGSMLHQIGIVLWIAFNSLFSLHGGKMHSNLSRMSMVVWLFVALVITQTYTANLASLLTVQKLDGAATNVDALLNSNAVVGYCTGSYLQRYLVDVLRFKTQNIKNYSTLEAYAQAFKDKEIAAVFLEIPLAKLFLAKYCHRFVSVGTTYKVGGFGFAFPRGSPLLPSIDEALLNVYESGTLLELENKFIAPEKCQVVDDENQSLSPSTFGTLFIITTGTSTISLAIYIFSRGISMLGYKITWRLLLAAMRYWVCQKQITSNADKSFNFARHAPGMQSLNAYFASSHLVIRSDFFLDIRHRSRSKHQDDTGAIVDTSSRIGKEVVVAMEVAQEGCYGFGNQTFLHIKDSQKDAIDAALEAKELIDTLQVQAIIGPQTWEEVSLVAEIARETQVPILSFADTAPEWAAERWPSILQASPDKRVQMKAIAAIVQSWNWHQVTAIYEDTDSSARGVIPHLHDALREVNSEVSQFVSLSPFASSDSISKELENIKSKHCRVFVVHLSFELAVRLFEMTKKMEMMKKDYVWITTDPFTSLVHSINASVISSMQGVLGVRSYFPKMGPDFEDFNQRFRTSFRRKYPQEEQREPGIYAVQAYDSMRTIALALHKNGSKRGGKELLKIILETDFHGLSGKVKFKDQKVASAEIFQIVNVIGMSYNELGYWSNGVGFSENIHGNKSKSMIDLGQVHWQGGPRDDPKGWTTLRIGVPSSSGYKEYVHVENDGPSGKNFSGFTIEVFKETIKSIPFFPSYDFYGFDGDYNELVDQIHLKKYDAVVGDVEIVASRYQYAEFTSPYTETGLVLIVPARSSSKAWSFIKPFTTTMWVLISVFTVYNGFVVWWIERKGCDELQGSIPNQIGIMLWLSFNTLLSLNAPKLHSNLSRMSGVVWLFVSLIIIQTYTANLTSMLTVQRLEPTVPSVEELLKSNATVGYCTGSYMTEYLPRVLDFKAENLKKYGSAEEYFNAFNNKEISAAFIGTPYAKLFLGRYCNSFIQVGETYKIGGFGFAFPRGSPLLASVNETLLKISENGTLQALEKTWIAPKKCPEIQSESSSLGPNGFLVLFYITGGTTTAAFVIYVCRTNLLRDRKIWRTISAVPKRWCSLRTPFTTRVASAEIPNPKHTFPEAPFTTLHSG</sequence>
<evidence type="ECO:0000256" key="3">
    <source>
        <dbReference type="ARBA" id="ARBA00022692"/>
    </source>
</evidence>
<evidence type="ECO:0000256" key="8">
    <source>
        <dbReference type="ARBA" id="ARBA00023180"/>
    </source>
</evidence>
<dbReference type="GO" id="GO:0015276">
    <property type="term" value="F:ligand-gated monoatomic ion channel activity"/>
    <property type="evidence" value="ECO:0007669"/>
    <property type="project" value="InterPro"/>
</dbReference>
<dbReference type="InterPro" id="IPR001828">
    <property type="entry name" value="ANF_lig-bd_rcpt"/>
</dbReference>
<evidence type="ECO:0000256" key="9">
    <source>
        <dbReference type="ARBA" id="ARBA00023286"/>
    </source>
</evidence>
<keyword evidence="4 11" id="KW-1133">Transmembrane helix</keyword>
<keyword evidence="2" id="KW-0813">Transport</keyword>
<evidence type="ECO:0000256" key="12">
    <source>
        <dbReference type="SAM" id="SignalP"/>
    </source>
</evidence>
<dbReference type="Gene3D" id="1.10.287.70">
    <property type="match status" value="2"/>
</dbReference>
<dbReference type="EMBL" id="JADGMS010000016">
    <property type="protein sequence ID" value="KAF9666597.1"/>
    <property type="molecule type" value="Genomic_DNA"/>
</dbReference>
<dbReference type="OrthoDB" id="5984008at2759"/>
<feature type="signal peptide" evidence="12">
    <location>
        <begin position="1"/>
        <end position="25"/>
    </location>
</feature>
<dbReference type="GO" id="GO:0016020">
    <property type="term" value="C:membrane"/>
    <property type="evidence" value="ECO:0007669"/>
    <property type="project" value="UniProtKB-SubCell"/>
</dbReference>
<feature type="transmembrane region" description="Helical" evidence="11">
    <location>
        <begin position="578"/>
        <end position="598"/>
    </location>
</feature>
<evidence type="ECO:0000256" key="10">
    <source>
        <dbReference type="ARBA" id="ARBA00023303"/>
    </source>
</evidence>
<feature type="transmembrane region" description="Helical" evidence="11">
    <location>
        <begin position="1629"/>
        <end position="1649"/>
    </location>
</feature>
<evidence type="ECO:0000256" key="5">
    <source>
        <dbReference type="ARBA" id="ARBA00023065"/>
    </source>
</evidence>
<evidence type="ECO:0000256" key="7">
    <source>
        <dbReference type="ARBA" id="ARBA00023170"/>
    </source>
</evidence>
<protein>
    <recommendedName>
        <fullName evidence="13">Ionotropic glutamate receptor C-terminal domain-containing protein</fullName>
    </recommendedName>
</protein>
<evidence type="ECO:0000313" key="14">
    <source>
        <dbReference type="EMBL" id="KAF9666597.1"/>
    </source>
</evidence>
<keyword evidence="5" id="KW-0406">Ion transport</keyword>
<dbReference type="InterPro" id="IPR044440">
    <property type="entry name" value="GABAb_receptor_plant_PBP1"/>
</dbReference>
<feature type="chain" id="PRO_5032520516" description="Ionotropic glutamate receptor C-terminal domain-containing protein" evidence="12">
    <location>
        <begin position="26"/>
        <end position="1704"/>
    </location>
</feature>
<evidence type="ECO:0000313" key="15">
    <source>
        <dbReference type="Proteomes" id="UP000657918"/>
    </source>
</evidence>
<dbReference type="CDD" id="cd13686">
    <property type="entry name" value="GluR_Plant"/>
    <property type="match status" value="2"/>
</dbReference>
<keyword evidence="12" id="KW-0732">Signal</keyword>
<feature type="transmembrane region" description="Helical" evidence="11">
    <location>
        <begin position="548"/>
        <end position="566"/>
    </location>
</feature>
<name>A0A835JBH2_9ROSI</name>
<feature type="transmembrane region" description="Helical" evidence="11">
    <location>
        <begin position="1454"/>
        <end position="1472"/>
    </location>
</feature>
<keyword evidence="9" id="KW-1071">Ligand-gated ion channel</keyword>
<dbReference type="Proteomes" id="UP000657918">
    <property type="component" value="Chromosome 16"/>
</dbReference>
<comment type="subcellular location">
    <subcellularLocation>
        <location evidence="1">Membrane</location>
        <topology evidence="1">Multi-pass membrane protein</topology>
    </subcellularLocation>
</comment>
<feature type="transmembrane region" description="Helical" evidence="11">
    <location>
        <begin position="783"/>
        <end position="803"/>
    </location>
</feature>
<evidence type="ECO:0000256" key="6">
    <source>
        <dbReference type="ARBA" id="ARBA00023136"/>
    </source>
</evidence>
<dbReference type="Gene3D" id="3.40.50.2300">
    <property type="match status" value="4"/>
</dbReference>
<dbReference type="InterPro" id="IPR001320">
    <property type="entry name" value="Iontro_rcpt_C"/>
</dbReference>
<dbReference type="SMART" id="SM00079">
    <property type="entry name" value="PBPe"/>
    <property type="match status" value="2"/>
</dbReference>
<gene>
    <name evidence="14" type="ORF">SADUNF_Sadunf16G0245300</name>
</gene>
<dbReference type="Pfam" id="PF00060">
    <property type="entry name" value="Lig_chan"/>
    <property type="match status" value="2"/>
</dbReference>
<dbReference type="FunFam" id="3.40.50.2300:FF:000188">
    <property type="entry name" value="Glutamate receptor"/>
    <property type="match status" value="2"/>
</dbReference>